<keyword evidence="4" id="KW-0479">Metal-binding</keyword>
<proteinExistence type="predicted"/>
<name>A0A934K2B5_9BACT</name>
<feature type="transmembrane region" description="Helical" evidence="10">
    <location>
        <begin position="359"/>
        <end position="377"/>
    </location>
</feature>
<dbReference type="GO" id="GO:0005507">
    <property type="term" value="F:copper ion binding"/>
    <property type="evidence" value="ECO:0007669"/>
    <property type="project" value="InterPro"/>
</dbReference>
<feature type="domain" description="Copper resistance protein D" evidence="13">
    <location>
        <begin position="355"/>
        <end position="453"/>
    </location>
</feature>
<evidence type="ECO:0000256" key="2">
    <source>
        <dbReference type="ARBA" id="ARBA00022475"/>
    </source>
</evidence>
<evidence type="ECO:0000256" key="4">
    <source>
        <dbReference type="ARBA" id="ARBA00022723"/>
    </source>
</evidence>
<dbReference type="Proteomes" id="UP000612893">
    <property type="component" value="Unassembled WGS sequence"/>
</dbReference>
<feature type="domain" description="CopC" evidence="12">
    <location>
        <begin position="31"/>
        <end position="127"/>
    </location>
</feature>
<evidence type="ECO:0000313" key="15">
    <source>
        <dbReference type="Proteomes" id="UP000612893"/>
    </source>
</evidence>
<keyword evidence="2" id="KW-1003">Cell membrane</keyword>
<dbReference type="PANTHER" id="PTHR34820:SF4">
    <property type="entry name" value="INNER MEMBRANE PROTEIN YEBZ"/>
    <property type="match status" value="1"/>
</dbReference>
<feature type="transmembrane region" description="Helical" evidence="10">
    <location>
        <begin position="273"/>
        <end position="296"/>
    </location>
</feature>
<evidence type="ECO:0000256" key="9">
    <source>
        <dbReference type="SAM" id="MobiDB-lite"/>
    </source>
</evidence>
<evidence type="ECO:0000259" key="12">
    <source>
        <dbReference type="Pfam" id="PF04234"/>
    </source>
</evidence>
<feature type="chain" id="PRO_5037345504" evidence="11">
    <location>
        <begin position="31"/>
        <end position="683"/>
    </location>
</feature>
<comment type="subcellular location">
    <subcellularLocation>
        <location evidence="1">Cell membrane</location>
        <topology evidence="1">Multi-pass membrane protein</topology>
    </subcellularLocation>
</comment>
<dbReference type="InterPro" id="IPR032694">
    <property type="entry name" value="CopC/D"/>
</dbReference>
<feature type="transmembrane region" description="Helical" evidence="10">
    <location>
        <begin position="593"/>
        <end position="617"/>
    </location>
</feature>
<feature type="compositionally biased region" description="Polar residues" evidence="9">
    <location>
        <begin position="670"/>
        <end position="683"/>
    </location>
</feature>
<keyword evidence="3 10" id="KW-0812">Transmembrane</keyword>
<feature type="transmembrane region" description="Helical" evidence="10">
    <location>
        <begin position="316"/>
        <end position="338"/>
    </location>
</feature>
<keyword evidence="6 10" id="KW-1133">Transmembrane helix</keyword>
<dbReference type="GO" id="GO:0042597">
    <property type="term" value="C:periplasmic space"/>
    <property type="evidence" value="ECO:0007669"/>
    <property type="project" value="InterPro"/>
</dbReference>
<reference evidence="14" key="1">
    <citation type="submission" date="2020-10" db="EMBL/GenBank/DDBJ databases">
        <title>Ca. Dormibacterota MAGs.</title>
        <authorList>
            <person name="Montgomery K."/>
        </authorList>
    </citation>
    <scope>NUCLEOTIDE SEQUENCE [LARGE SCALE GENOMIC DNA]</scope>
    <source>
        <strain evidence="14">SC8812_S17_10</strain>
    </source>
</reference>
<evidence type="ECO:0000256" key="1">
    <source>
        <dbReference type="ARBA" id="ARBA00004651"/>
    </source>
</evidence>
<dbReference type="AlphaFoldDB" id="A0A934K2B5"/>
<evidence type="ECO:0000256" key="10">
    <source>
        <dbReference type="SAM" id="Phobius"/>
    </source>
</evidence>
<dbReference type="Gene3D" id="2.60.40.1220">
    <property type="match status" value="1"/>
</dbReference>
<keyword evidence="5 11" id="KW-0732">Signal</keyword>
<dbReference type="PANTHER" id="PTHR34820">
    <property type="entry name" value="INNER MEMBRANE PROTEIN YEBZ"/>
    <property type="match status" value="1"/>
</dbReference>
<gene>
    <name evidence="14" type="ORF">JF922_05880</name>
</gene>
<evidence type="ECO:0000313" key="14">
    <source>
        <dbReference type="EMBL" id="MBJ7597599.1"/>
    </source>
</evidence>
<keyword evidence="15" id="KW-1185">Reference proteome</keyword>
<dbReference type="Pfam" id="PF05425">
    <property type="entry name" value="CopD"/>
    <property type="match status" value="1"/>
</dbReference>
<evidence type="ECO:0000256" key="3">
    <source>
        <dbReference type="ARBA" id="ARBA00022692"/>
    </source>
</evidence>
<keyword evidence="7" id="KW-0186">Copper</keyword>
<evidence type="ECO:0000259" key="13">
    <source>
        <dbReference type="Pfam" id="PF05425"/>
    </source>
</evidence>
<feature type="transmembrane region" description="Helical" evidence="10">
    <location>
        <begin position="431"/>
        <end position="453"/>
    </location>
</feature>
<dbReference type="InterPro" id="IPR014755">
    <property type="entry name" value="Cu-Rt/internalin_Ig-like"/>
</dbReference>
<dbReference type="GO" id="GO:0046688">
    <property type="term" value="P:response to copper ion"/>
    <property type="evidence" value="ECO:0007669"/>
    <property type="project" value="InterPro"/>
</dbReference>
<sequence>MTQWGWLRRTSIAAPLVVLALWLGAPAASAHSYFLDSDPPDGAILAKAPARVVLVFSSAVTADFTSADLVEARGQHYQPAAVVADRSTPNVVTLALPKVPTGSYRLTFVTRDRVDLHQTAGSIVFGVGTAPGGVTAAPQPAPARPSEFVLRWVGLAGLAALLGGLLIALLVAPRLGEGPDRARAQAAVLSMALGGALAHLASGAALLALQVAGLGPDLRRTVPRLLTGSEYGSRWLASSMLGVALVLFVALLRRQAARGGVASLGAEFGRLGPWALLTAQVRTLLLAVALAAATAVSGHAAGAAGLTAGEVLLRTLHLVAMGLWAGGLLGLVVGLLVLRRSGVQRAGGVRTLVLGFGRYAGIGFALLGVTGLLLSGSQVASVTALLSTSYGLVLALKVGATGLVAAVALRHAVFTWRALGSKGRHLRPPRALLATAGLECGGALVVMLLAAVLGSSAPARGSQFDPISSEVPATQVTRQSGELLGAVSVKPNRLGPNLLSVQVVDSRRPPLAPISGVSILLRQPGASGRSETLTTTRTGSRFDAGTVNLTAGDLDVAVLVHRSGLTDRVIQVPWRVNGPEVVRAPVVISAAPFAPLVNLVAALLAVTGAAVLLAGVLRSRRGRDEESGPVRTRTPAPHGGRIMHTVRGWRRPDGETSWRAGHPPRRGQDQRSQPAGDTSQRRP</sequence>
<evidence type="ECO:0000256" key="6">
    <source>
        <dbReference type="ARBA" id="ARBA00022989"/>
    </source>
</evidence>
<feature type="transmembrane region" description="Helical" evidence="10">
    <location>
        <begin position="149"/>
        <end position="172"/>
    </location>
</feature>
<dbReference type="Pfam" id="PF04234">
    <property type="entry name" value="CopC"/>
    <property type="match status" value="1"/>
</dbReference>
<organism evidence="14 15">
    <name type="scientific">Candidatus Nephthysia bennettiae</name>
    <dbReference type="NCBI Taxonomy" id="3127016"/>
    <lineage>
        <taxon>Bacteria</taxon>
        <taxon>Bacillati</taxon>
        <taxon>Candidatus Dormiibacterota</taxon>
        <taxon>Candidatus Dormibacteria</taxon>
        <taxon>Candidatus Dormibacterales</taxon>
        <taxon>Candidatus Dormibacteraceae</taxon>
        <taxon>Candidatus Nephthysia</taxon>
    </lineage>
</organism>
<feature type="region of interest" description="Disordered" evidence="9">
    <location>
        <begin position="621"/>
        <end position="683"/>
    </location>
</feature>
<accession>A0A934K2B5</accession>
<dbReference type="InterPro" id="IPR007348">
    <property type="entry name" value="CopC_dom"/>
</dbReference>
<protein>
    <submittedName>
        <fullName evidence="14">Copper resistance protein CopC</fullName>
    </submittedName>
</protein>
<dbReference type="EMBL" id="JAEKNR010000069">
    <property type="protein sequence ID" value="MBJ7597599.1"/>
    <property type="molecule type" value="Genomic_DNA"/>
</dbReference>
<evidence type="ECO:0000256" key="5">
    <source>
        <dbReference type="ARBA" id="ARBA00022729"/>
    </source>
</evidence>
<feature type="transmembrane region" description="Helical" evidence="10">
    <location>
        <begin position="232"/>
        <end position="252"/>
    </location>
</feature>
<dbReference type="GO" id="GO:0005886">
    <property type="term" value="C:plasma membrane"/>
    <property type="evidence" value="ECO:0007669"/>
    <property type="project" value="UniProtKB-SubCell"/>
</dbReference>
<dbReference type="InterPro" id="IPR014756">
    <property type="entry name" value="Ig_E-set"/>
</dbReference>
<dbReference type="RefSeq" id="WP_338199960.1">
    <property type="nucleotide sequence ID" value="NZ_JAEKNR010000069.1"/>
</dbReference>
<keyword evidence="8 10" id="KW-0472">Membrane</keyword>
<evidence type="ECO:0000256" key="7">
    <source>
        <dbReference type="ARBA" id="ARBA00023008"/>
    </source>
</evidence>
<dbReference type="SUPFAM" id="SSF81296">
    <property type="entry name" value="E set domains"/>
    <property type="match status" value="1"/>
</dbReference>
<feature type="transmembrane region" description="Helical" evidence="10">
    <location>
        <begin position="389"/>
        <end position="410"/>
    </location>
</feature>
<evidence type="ECO:0000256" key="11">
    <source>
        <dbReference type="SAM" id="SignalP"/>
    </source>
</evidence>
<evidence type="ECO:0000256" key="8">
    <source>
        <dbReference type="ARBA" id="ARBA00023136"/>
    </source>
</evidence>
<feature type="signal peptide" evidence="11">
    <location>
        <begin position="1"/>
        <end position="30"/>
    </location>
</feature>
<dbReference type="GO" id="GO:0006825">
    <property type="term" value="P:copper ion transport"/>
    <property type="evidence" value="ECO:0007669"/>
    <property type="project" value="InterPro"/>
</dbReference>
<comment type="caution">
    <text evidence="14">The sequence shown here is derived from an EMBL/GenBank/DDBJ whole genome shotgun (WGS) entry which is preliminary data.</text>
</comment>
<dbReference type="InterPro" id="IPR008457">
    <property type="entry name" value="Cu-R_CopD_dom"/>
</dbReference>
<feature type="transmembrane region" description="Helical" evidence="10">
    <location>
        <begin position="184"/>
        <end position="212"/>
    </location>
</feature>